<reference evidence="9" key="1">
    <citation type="submission" date="2020-10" db="EMBL/GenBank/DDBJ databases">
        <title>Catharus ustulatus (Swainson's thrush) genome, bCatUst1, primary haplotype v2.</title>
        <authorList>
            <person name="Delmore K."/>
            <person name="Vafadar M."/>
            <person name="Formenti G."/>
            <person name="Chow W."/>
            <person name="Pelan S."/>
            <person name="Howe K."/>
            <person name="Rhie A."/>
            <person name="Mountcastle J."/>
            <person name="Haase B."/>
            <person name="Fedrigo O."/>
            <person name="Jarvis E.D."/>
        </authorList>
    </citation>
    <scope>NUCLEOTIDE SEQUENCE [LARGE SCALE GENOMIC DNA]</scope>
</reference>
<evidence type="ECO:0000256" key="2">
    <source>
        <dbReference type="ARBA" id="ARBA00022729"/>
    </source>
</evidence>
<dbReference type="PROSITE" id="PS00135">
    <property type="entry name" value="TRYPSIN_SER"/>
    <property type="match status" value="1"/>
</dbReference>
<organism evidence="9 10">
    <name type="scientific">Catharus ustulatus</name>
    <name type="common">Russet-backed thrush</name>
    <name type="synonym">Hylocichla ustulatus</name>
    <dbReference type="NCBI Taxonomy" id="91951"/>
    <lineage>
        <taxon>Eukaryota</taxon>
        <taxon>Metazoa</taxon>
        <taxon>Chordata</taxon>
        <taxon>Craniata</taxon>
        <taxon>Vertebrata</taxon>
        <taxon>Euteleostomi</taxon>
        <taxon>Archelosauria</taxon>
        <taxon>Archosauria</taxon>
        <taxon>Dinosauria</taxon>
        <taxon>Saurischia</taxon>
        <taxon>Theropoda</taxon>
        <taxon>Coelurosauria</taxon>
        <taxon>Aves</taxon>
        <taxon>Neognathae</taxon>
        <taxon>Neoaves</taxon>
        <taxon>Telluraves</taxon>
        <taxon>Australaves</taxon>
        <taxon>Passeriformes</taxon>
        <taxon>Turdidae</taxon>
        <taxon>Catharus</taxon>
    </lineage>
</organism>
<keyword evidence="2" id="KW-0732">Signal</keyword>
<protein>
    <recommendedName>
        <fullName evidence="8">Peptidase S1 domain-containing protein</fullName>
    </recommendedName>
</protein>
<keyword evidence="4 7" id="KW-0720">Serine protease</keyword>
<evidence type="ECO:0000256" key="6">
    <source>
        <dbReference type="ARBA" id="ARBA00023157"/>
    </source>
</evidence>
<accession>A0A8C3UYK8</accession>
<proteinExistence type="predicted"/>
<reference evidence="9" key="2">
    <citation type="submission" date="2025-08" db="UniProtKB">
        <authorList>
            <consortium name="Ensembl"/>
        </authorList>
    </citation>
    <scope>IDENTIFICATION</scope>
</reference>
<keyword evidence="3 7" id="KW-0378">Hydrolase</keyword>
<keyword evidence="1 7" id="KW-0645">Protease</keyword>
<dbReference type="PROSITE" id="PS00134">
    <property type="entry name" value="TRYPSIN_HIS"/>
    <property type="match status" value="1"/>
</dbReference>
<evidence type="ECO:0000256" key="5">
    <source>
        <dbReference type="ARBA" id="ARBA00023145"/>
    </source>
</evidence>
<dbReference type="SMART" id="SM00020">
    <property type="entry name" value="Tryp_SPc"/>
    <property type="match status" value="1"/>
</dbReference>
<dbReference type="InterPro" id="IPR043504">
    <property type="entry name" value="Peptidase_S1_PA_chymotrypsin"/>
</dbReference>
<evidence type="ECO:0000256" key="7">
    <source>
        <dbReference type="RuleBase" id="RU363034"/>
    </source>
</evidence>
<name>A0A8C3UYK8_CATUS</name>
<dbReference type="CDD" id="cd00190">
    <property type="entry name" value="Tryp_SPc"/>
    <property type="match status" value="1"/>
</dbReference>
<dbReference type="AlphaFoldDB" id="A0A8C3UYK8"/>
<feature type="domain" description="Peptidase S1" evidence="8">
    <location>
        <begin position="25"/>
        <end position="256"/>
    </location>
</feature>
<evidence type="ECO:0000256" key="3">
    <source>
        <dbReference type="ARBA" id="ARBA00022801"/>
    </source>
</evidence>
<dbReference type="Ensembl" id="ENSCUST00005019971.1">
    <property type="protein sequence ID" value="ENSCUSP00005019243.1"/>
    <property type="gene ID" value="ENSCUSG00005012309.1"/>
</dbReference>
<keyword evidence="6" id="KW-1015">Disulfide bond</keyword>
<dbReference type="PANTHER" id="PTHR24271">
    <property type="entry name" value="KALLIKREIN-RELATED"/>
    <property type="match status" value="1"/>
</dbReference>
<dbReference type="GO" id="GO:0006508">
    <property type="term" value="P:proteolysis"/>
    <property type="evidence" value="ECO:0007669"/>
    <property type="project" value="UniProtKB-KW"/>
</dbReference>
<dbReference type="Gene3D" id="2.40.10.10">
    <property type="entry name" value="Trypsin-like serine proteases"/>
    <property type="match status" value="2"/>
</dbReference>
<evidence type="ECO:0000313" key="9">
    <source>
        <dbReference type="Ensembl" id="ENSCUSP00005019243.1"/>
    </source>
</evidence>
<keyword evidence="5" id="KW-0865">Zymogen</keyword>
<dbReference type="InterPro" id="IPR001314">
    <property type="entry name" value="Peptidase_S1A"/>
</dbReference>
<dbReference type="InterPro" id="IPR001254">
    <property type="entry name" value="Trypsin_dom"/>
</dbReference>
<dbReference type="PROSITE" id="PS50240">
    <property type="entry name" value="TRYPSIN_DOM"/>
    <property type="match status" value="1"/>
</dbReference>
<dbReference type="Proteomes" id="UP000694563">
    <property type="component" value="Chromosome 23"/>
</dbReference>
<dbReference type="InterPro" id="IPR033116">
    <property type="entry name" value="TRYPSIN_SER"/>
</dbReference>
<dbReference type="FunFam" id="2.40.10.10:FF:000120">
    <property type="entry name" value="Putative serine protease"/>
    <property type="match status" value="1"/>
</dbReference>
<evidence type="ECO:0000259" key="8">
    <source>
        <dbReference type="PROSITE" id="PS50240"/>
    </source>
</evidence>
<evidence type="ECO:0000256" key="1">
    <source>
        <dbReference type="ARBA" id="ARBA00022670"/>
    </source>
</evidence>
<dbReference type="GO" id="GO:0004252">
    <property type="term" value="F:serine-type endopeptidase activity"/>
    <property type="evidence" value="ECO:0007669"/>
    <property type="project" value="InterPro"/>
</dbReference>
<evidence type="ECO:0000256" key="4">
    <source>
        <dbReference type="ARBA" id="ARBA00022825"/>
    </source>
</evidence>
<keyword evidence="10" id="KW-1185">Reference proteome</keyword>
<reference evidence="9" key="3">
    <citation type="submission" date="2025-09" db="UniProtKB">
        <authorList>
            <consortium name="Ensembl"/>
        </authorList>
    </citation>
    <scope>IDENTIFICATION</scope>
</reference>
<sequence length="270" mass="29890">MQPQTRLEKKANIIFIFPIPPPGRIIGGNEVVPHSRPYMAYLKIQVTNNTGTFHSYCGGFLIRPDAVLSAAHCVAKNGTVNVTVILGAHNIRVQEQSQQRIRVRNFVVHPNYDPDGHVNDIALLKLDTNATINANVQTITLPRHNEGVQVATECEVAGWGRTSLGNNRTNVMMEVVLKVQNDTLCLQQFRKYRRQSMICVGDENGTKGTCHGDSGGPLICNQKAHGIVSRRPSGLLFPAAFTRVSHFVPWIPQQLRRFALQELPASPSSQ</sequence>
<dbReference type="InterPro" id="IPR018114">
    <property type="entry name" value="TRYPSIN_HIS"/>
</dbReference>
<dbReference type="PRINTS" id="PR00722">
    <property type="entry name" value="CHYMOTRYPSIN"/>
</dbReference>
<evidence type="ECO:0000313" key="10">
    <source>
        <dbReference type="Proteomes" id="UP000694563"/>
    </source>
</evidence>
<gene>
    <name evidence="9" type="primary">LOC117006280</name>
</gene>
<dbReference type="InterPro" id="IPR009003">
    <property type="entry name" value="Peptidase_S1_PA"/>
</dbReference>
<dbReference type="Pfam" id="PF00089">
    <property type="entry name" value="Trypsin"/>
    <property type="match status" value="1"/>
</dbReference>
<dbReference type="PANTHER" id="PTHR24271:SF81">
    <property type="entry name" value="GRANZYME B"/>
    <property type="match status" value="1"/>
</dbReference>
<dbReference type="SUPFAM" id="SSF50494">
    <property type="entry name" value="Trypsin-like serine proteases"/>
    <property type="match status" value="1"/>
</dbReference>